<dbReference type="InterPro" id="IPR000269">
    <property type="entry name" value="Cu_amine_oxidase"/>
</dbReference>
<organism evidence="15 16">
    <name type="scientific">Colletotrichum gloeosporioides (strain Cg-14)</name>
    <name type="common">Anthracnose fungus</name>
    <name type="synonym">Glomerella cingulata</name>
    <dbReference type="NCBI Taxonomy" id="1237896"/>
    <lineage>
        <taxon>Eukaryota</taxon>
        <taxon>Fungi</taxon>
        <taxon>Dikarya</taxon>
        <taxon>Ascomycota</taxon>
        <taxon>Pezizomycotina</taxon>
        <taxon>Sordariomycetes</taxon>
        <taxon>Hypocreomycetidae</taxon>
        <taxon>Glomerellales</taxon>
        <taxon>Glomerellaceae</taxon>
        <taxon>Colletotrichum</taxon>
        <taxon>Colletotrichum gloeosporioides species complex</taxon>
    </lineage>
</organism>
<keyword evidence="5 12" id="KW-0479">Metal-binding</keyword>
<accession>T0K8V0</accession>
<evidence type="ECO:0000256" key="4">
    <source>
        <dbReference type="ARBA" id="ARBA00011738"/>
    </source>
</evidence>
<comment type="cofactor">
    <cofactor evidence="1">
        <name>Cu cation</name>
        <dbReference type="ChEBI" id="CHEBI:23378"/>
    </cofactor>
</comment>
<dbReference type="STRING" id="1237896.T0K8V0"/>
<keyword evidence="13" id="KW-1133">Transmembrane helix</keyword>
<proteinExistence type="inferred from homology"/>
<feature type="transmembrane region" description="Helical" evidence="13">
    <location>
        <begin position="941"/>
        <end position="966"/>
    </location>
</feature>
<evidence type="ECO:0000256" key="1">
    <source>
        <dbReference type="ARBA" id="ARBA00001935"/>
    </source>
</evidence>
<dbReference type="InterPro" id="IPR011701">
    <property type="entry name" value="MFS"/>
</dbReference>
<comment type="similarity">
    <text evidence="3 12">Belongs to the copper/topaquinone oxidase family.</text>
</comment>
<dbReference type="GO" id="GO:0009308">
    <property type="term" value="P:amine metabolic process"/>
    <property type="evidence" value="ECO:0007669"/>
    <property type="project" value="UniProtKB-UniRule"/>
</dbReference>
<dbReference type="SUPFAM" id="SSF49998">
    <property type="entry name" value="Amine oxidase catalytic domain"/>
    <property type="match status" value="1"/>
</dbReference>
<dbReference type="SUPFAM" id="SSF103473">
    <property type="entry name" value="MFS general substrate transporter"/>
    <property type="match status" value="1"/>
</dbReference>
<evidence type="ECO:0000313" key="15">
    <source>
        <dbReference type="EMBL" id="EQB51952.1"/>
    </source>
</evidence>
<gene>
    <name evidence="15" type="ORF">CGLO_08460</name>
</gene>
<feature type="modified residue" description="2',4',5'-topaquinone" evidence="11">
    <location>
        <position position="410"/>
    </location>
</feature>
<dbReference type="GO" id="GO:0008131">
    <property type="term" value="F:primary methylamine oxidase activity"/>
    <property type="evidence" value="ECO:0007669"/>
    <property type="project" value="InterPro"/>
</dbReference>
<keyword evidence="7 12" id="KW-0560">Oxidoreductase</keyword>
<dbReference type="GO" id="GO:0005507">
    <property type="term" value="F:copper ion binding"/>
    <property type="evidence" value="ECO:0007669"/>
    <property type="project" value="InterPro"/>
</dbReference>
<keyword evidence="13" id="KW-0812">Transmembrane</keyword>
<comment type="subcellular location">
    <subcellularLocation>
        <location evidence="2">Membrane</location>
        <topology evidence="2">Multi-pass membrane protein</topology>
    </subcellularLocation>
</comment>
<evidence type="ECO:0000256" key="2">
    <source>
        <dbReference type="ARBA" id="ARBA00004141"/>
    </source>
</evidence>
<dbReference type="SUPFAM" id="SSF54416">
    <property type="entry name" value="Amine oxidase N-terminal region"/>
    <property type="match status" value="2"/>
</dbReference>
<dbReference type="EC" id="1.4.3.-" evidence="12"/>
<dbReference type="PANTHER" id="PTHR10638">
    <property type="entry name" value="COPPER AMINE OXIDASE"/>
    <property type="match status" value="1"/>
</dbReference>
<feature type="transmembrane region" description="Helical" evidence="13">
    <location>
        <begin position="978"/>
        <end position="1000"/>
    </location>
</feature>
<evidence type="ECO:0000256" key="12">
    <source>
        <dbReference type="RuleBase" id="RU000672"/>
    </source>
</evidence>
<dbReference type="InterPro" id="IPR036259">
    <property type="entry name" value="MFS_trans_sf"/>
</dbReference>
<keyword evidence="6 10" id="KW-0801">TPQ</keyword>
<protein>
    <recommendedName>
        <fullName evidence="12">Amine oxidase</fullName>
        <ecNumber evidence="12">1.4.3.-</ecNumber>
    </recommendedName>
</protein>
<dbReference type="FunFam" id="2.70.98.20:FF:000001">
    <property type="entry name" value="Amine oxidase"/>
    <property type="match status" value="1"/>
</dbReference>
<comment type="subunit">
    <text evidence="4">Homodimer.</text>
</comment>
<dbReference type="PROSITE" id="PS01164">
    <property type="entry name" value="COPPER_AMINE_OXID_1"/>
    <property type="match status" value="1"/>
</dbReference>
<dbReference type="PANTHER" id="PTHR10638:SF91">
    <property type="entry name" value="AMINE OXIDASE"/>
    <property type="match status" value="1"/>
</dbReference>
<feature type="transmembrane region" description="Helical" evidence="13">
    <location>
        <begin position="768"/>
        <end position="788"/>
    </location>
</feature>
<evidence type="ECO:0000256" key="11">
    <source>
        <dbReference type="PIRSR" id="PIRSR600269-51"/>
    </source>
</evidence>
<evidence type="ECO:0000313" key="16">
    <source>
        <dbReference type="Proteomes" id="UP000015530"/>
    </source>
</evidence>
<keyword evidence="8 12" id="KW-0186">Copper</keyword>
<dbReference type="Proteomes" id="UP000015530">
    <property type="component" value="Unassembled WGS sequence"/>
</dbReference>
<evidence type="ECO:0000256" key="3">
    <source>
        <dbReference type="ARBA" id="ARBA00007983"/>
    </source>
</evidence>
<evidence type="ECO:0000256" key="10">
    <source>
        <dbReference type="PIRSR" id="PIRSR600269-50"/>
    </source>
</evidence>
<dbReference type="InterPro" id="IPR016182">
    <property type="entry name" value="Cu_amine_oxidase_N-reg"/>
</dbReference>
<dbReference type="GO" id="GO:0022857">
    <property type="term" value="F:transmembrane transporter activity"/>
    <property type="evidence" value="ECO:0007669"/>
    <property type="project" value="InterPro"/>
</dbReference>
<feature type="transmembrane region" description="Helical" evidence="13">
    <location>
        <begin position="746"/>
        <end position="762"/>
    </location>
</feature>
<dbReference type="EMBL" id="AMYD01001702">
    <property type="protein sequence ID" value="EQB51952.1"/>
    <property type="molecule type" value="Genomic_DNA"/>
</dbReference>
<keyword evidence="13" id="KW-0472">Membrane</keyword>
<dbReference type="PROSITE" id="PS50850">
    <property type="entry name" value="MFS"/>
    <property type="match status" value="1"/>
</dbReference>
<dbReference type="InterPro" id="IPR049948">
    <property type="entry name" value="Cu_Am_ox_TPQ-bd"/>
</dbReference>
<dbReference type="GO" id="GO:0016020">
    <property type="term" value="C:membrane"/>
    <property type="evidence" value="ECO:0007669"/>
    <property type="project" value="UniProtKB-SubCell"/>
</dbReference>
<dbReference type="InterPro" id="IPR020846">
    <property type="entry name" value="MFS_dom"/>
</dbReference>
<feature type="domain" description="Major facilitator superfamily (MFS) profile" evidence="14">
    <location>
        <begin position="680"/>
        <end position="1139"/>
    </location>
</feature>
<dbReference type="HOGENOM" id="CLU_275566_0_0_1"/>
<feature type="active site" description="Schiff-base intermediate with substrate; via topaquinone" evidence="10">
    <location>
        <position position="410"/>
    </location>
</feature>
<evidence type="ECO:0000256" key="6">
    <source>
        <dbReference type="ARBA" id="ARBA00022772"/>
    </source>
</evidence>
<comment type="cofactor">
    <cofactor evidence="12">
        <name>Cu cation</name>
        <dbReference type="ChEBI" id="CHEBI:23378"/>
    </cofactor>
    <text evidence="12">Contains 1 topaquinone per subunit.</text>
</comment>
<feature type="active site" description="Proton acceptor" evidence="10">
    <location>
        <position position="326"/>
    </location>
</feature>
<dbReference type="Gene3D" id="1.20.1250.20">
    <property type="entry name" value="MFS general substrate transporter like domains"/>
    <property type="match status" value="1"/>
</dbReference>
<evidence type="ECO:0000256" key="8">
    <source>
        <dbReference type="ARBA" id="ARBA00023008"/>
    </source>
</evidence>
<feature type="transmembrane region" description="Helical" evidence="13">
    <location>
        <begin position="808"/>
        <end position="829"/>
    </location>
</feature>
<dbReference type="Gene3D" id="3.10.450.40">
    <property type="match status" value="2"/>
</dbReference>
<dbReference type="InterPro" id="IPR015798">
    <property type="entry name" value="Cu_amine_oxidase_C"/>
</dbReference>
<feature type="transmembrane region" description="Helical" evidence="13">
    <location>
        <begin position="835"/>
        <end position="855"/>
    </location>
</feature>
<sequence>MSPKLPYAHPLSPLSIEETAAAADVIRALHPDTILHFRVIYLREPDKADLVKFLDVEHAGRLTPETPRPPRLASVHYVVVANQDKPQSIESIVNLEKLERVWEKTVKTDVHPSFTLHELQETVKICNASEILQSKIAALSLPEEFEAVIEPWPYGGLDIYDENRRYFQALVFAIDKRKNNPDANFYSYPLPIIPVVDWIKQEVVRVDELATGGVDDPYVAQPRGKGIIDHCQPSEYVPELLETNMRDDLKELNVLQPNGPSFSVKDESLVEWQKWRMRVSFNPREGAVIHDVLYGGRSVLYRLSISDMTVPYADPRNPFHRKQAFDFGDGGIGHCANNLELGCDCLGVIKYFDGVLNRPDGTAHSSPNVICLHEQDNGIGWKHTNWRTNRAVVTRRRELVIQFILTVANYEYVFNYKFDQAGGITVETRATGILSAVNIDAGKTAPWGNIVSPGVLAQNHQHIFCVRIDPAIDGHENTLVQQESLPLQIDTRTNPNGNAYKVEERPITTSVGLDAAPHNARLFKIQNLSKRNPVSGKPVGYKIVPPPTQLLLADPRSRQAQRALFAHHHLWVTKYKDDELYAGGRYTLQSTIEQEGVSDAAARCDDVLQNDIVIWSVFGLTHNPRVEDWPVMPVETIQLHINPVDFFTSNPALDVPSNRNLTSKYAGETTSNWSRWRKYLNYGLAMGVTVAAFTNLSIQTVFWQQMTVDLDVSIAQLSNAQSAQLAGLATGCIFFIPFTIKYGRRLTYLVSTAILAAAAWWTSSMHSYAELIVTAVITGLAGAINETAVQMTIADLFFVHQRGSANGLYFIAVMAGSFLTPLAAGVQAVSQGWRWSYYALSIALTILFIMFIFLYEETKYVPITVGQSQEIETEPTDIDNGLTKIKSTEKNGLELDYTQSNVDRTIHMNTYRERMRLVTPTSESLLRVFILPLHVITLPHVLFTALQFASGVCWLVLFMSVVSVVFSAPPYNFDTAAVGYMTLGPFVGNIFGSLYGGPFADWAVLRLAKRNGGLFEPEMRLYPLFLPVITMAGGIVMFGVTADRGMHWIYPSIGGAFFAFGLGANGDITFTLLIDTYRELTAEAFVGVAFIRNAVSVGVPSALVPWMSSMGLSNMYILSGAIALVIGLLYVPMIIWGKRIRTALAPRYWRLVEKRMKI</sequence>
<dbReference type="InterPro" id="IPR036460">
    <property type="entry name" value="Cu_amine_oxidase_C_sf"/>
</dbReference>
<evidence type="ECO:0000256" key="13">
    <source>
        <dbReference type="SAM" id="Phobius"/>
    </source>
</evidence>
<evidence type="ECO:0000259" key="14">
    <source>
        <dbReference type="PROSITE" id="PS50850"/>
    </source>
</evidence>
<comment type="caution">
    <text evidence="15">The sequence shown here is derived from an EMBL/GenBank/DDBJ whole genome shotgun (WGS) entry which is preliminary data.</text>
</comment>
<feature type="transmembrane region" description="Helical" evidence="13">
    <location>
        <begin position="1021"/>
        <end position="1042"/>
    </location>
</feature>
<dbReference type="eggNOG" id="KOG1186">
    <property type="taxonomic scope" value="Eukaryota"/>
</dbReference>
<feature type="transmembrane region" description="Helical" evidence="13">
    <location>
        <begin position="1116"/>
        <end position="1137"/>
    </location>
</feature>
<evidence type="ECO:0000256" key="9">
    <source>
        <dbReference type="ARBA" id="ARBA00023157"/>
    </source>
</evidence>
<dbReference type="Pfam" id="PF01179">
    <property type="entry name" value="Cu_amine_oxid"/>
    <property type="match status" value="1"/>
</dbReference>
<reference evidence="16" key="1">
    <citation type="journal article" date="2013" name="Mol. Plant Microbe Interact.">
        <title>Global aspects of pacC regulation of pathogenicity genes in Colletotrichum gloeosporioides as revealed by transcriptome analysis.</title>
        <authorList>
            <person name="Alkan N."/>
            <person name="Meng X."/>
            <person name="Friedlander G."/>
            <person name="Reuveni E."/>
            <person name="Sukno S."/>
            <person name="Sherman A."/>
            <person name="Thon M."/>
            <person name="Fluhr R."/>
            <person name="Prusky D."/>
        </authorList>
    </citation>
    <scope>NUCLEOTIDE SEQUENCE [LARGE SCALE GENOMIC DNA]</scope>
    <source>
        <strain evidence="16">Cg-14</strain>
    </source>
</reference>
<evidence type="ECO:0000256" key="7">
    <source>
        <dbReference type="ARBA" id="ARBA00023002"/>
    </source>
</evidence>
<comment type="PTM">
    <text evidence="11 12">Topaquinone (TPQ) is generated by copper-dependent autoxidation of a specific tyrosyl residue.</text>
</comment>
<name>T0K8V0_COLGC</name>
<evidence type="ECO:0000256" key="5">
    <source>
        <dbReference type="ARBA" id="ARBA00022723"/>
    </source>
</evidence>
<dbReference type="Gene3D" id="2.70.98.20">
    <property type="entry name" value="Copper amine oxidase, catalytic domain"/>
    <property type="match status" value="1"/>
</dbReference>
<feature type="transmembrane region" description="Helical" evidence="13">
    <location>
        <begin position="722"/>
        <end position="739"/>
    </location>
</feature>
<dbReference type="AlphaFoldDB" id="T0K8V0"/>
<dbReference type="GO" id="GO:0048038">
    <property type="term" value="F:quinone binding"/>
    <property type="evidence" value="ECO:0007669"/>
    <property type="project" value="InterPro"/>
</dbReference>
<feature type="transmembrane region" description="Helical" evidence="13">
    <location>
        <begin position="1048"/>
        <end position="1073"/>
    </location>
</feature>
<dbReference type="Pfam" id="PF07690">
    <property type="entry name" value="MFS_1"/>
    <property type="match status" value="1"/>
</dbReference>
<keyword evidence="9" id="KW-1015">Disulfide bond</keyword>
<dbReference type="OrthoDB" id="5379943at2759"/>